<evidence type="ECO:0000313" key="6">
    <source>
        <dbReference type="Proteomes" id="UP000027195"/>
    </source>
</evidence>
<dbReference type="PANTHER" id="PTHR46116">
    <property type="entry name" value="(E3-INDEPENDENT) E2 UBIQUITIN-CONJUGATING ENZYME"/>
    <property type="match status" value="1"/>
</dbReference>
<dbReference type="InParanoid" id="A0A067M8F6"/>
<evidence type="ECO:0000259" key="4">
    <source>
        <dbReference type="PROSITE" id="PS50127"/>
    </source>
</evidence>
<dbReference type="OrthoDB" id="1926878at2759"/>
<dbReference type="InterPro" id="IPR000608">
    <property type="entry name" value="UBC"/>
</dbReference>
<dbReference type="Gene3D" id="3.10.110.10">
    <property type="entry name" value="Ubiquitin Conjugating Enzyme"/>
    <property type="match status" value="1"/>
</dbReference>
<feature type="region of interest" description="Disordered" evidence="3">
    <location>
        <begin position="621"/>
        <end position="669"/>
    </location>
</feature>
<dbReference type="Pfam" id="PF23043">
    <property type="entry name" value="SH3-B_UBE2O"/>
    <property type="match status" value="1"/>
</dbReference>
<dbReference type="InterPro" id="IPR057733">
    <property type="entry name" value="UBE2O-like_SH3-B"/>
</dbReference>
<accession>A0A067M8F6</accession>
<dbReference type="AlphaFoldDB" id="A0A067M8F6"/>
<dbReference type="PANTHER" id="PTHR46116:SF15">
    <property type="entry name" value="(E3-INDEPENDENT) E2 UBIQUITIN-CONJUGATING ENZYME"/>
    <property type="match status" value="1"/>
</dbReference>
<sequence length="955" mass="106579">MEPKAKRAGKFFNEDIVRKKDDPSNIAIVLRCWHDSEDIPLSPQAQAEDPLLRPLKRGEVGISYLGRNDRQIVKESDYVLLDRTFQVGDICKLSFDSVVSGVVVQSDVEVKLEHAITRTPIADWVSGEDLHNWTEVYLGDYVIADDWVGEIEEIFDETTAQLRNGDLSRFAELGSRFRVGDRGVDVGLPNLAHLFQGNIAGSPDVILQIKPVVLAITWLAINQTLDREVAQSRQRPKRFWTISEFSQLSFVRPRTECLARVGERVAFKNPSVAALHGVKASRHGKEDREPGILEIDTMIIRETRTHVTVMWQDGRTQRLSSTELIPYVNVDEYDCWPGDFVVWQNEDEKRVAVVQRALAEQRTAEVLWYPLSPGQTSPTTVSVLELDPHGSSAGPQGTVQETFGVRRGDYVFIHKEGMSNGSQLPRVPRIGEVEAWVRDTSPGSHQWRSDMARLGMTIVDPPPGSELPLEGKIRRHADPTIDWFGEVTNLCLTGEAEVTLPCRNVVRVALERLTLLQDTMNDFVDMWGDDLSDGAGGPEDDILFDSLWAGSPMDSAEMESRSDGSWETYTDGEMRDAWADTLEPDDSPPPLIPVGSYLPTGHRDMDSIPPLALADEETPIISPRPIFPTESQASTPRPLSLSTTPIPSTSTGPVASSSLSIEDDPDSPWQRFQVLSSAPADHAYYNSKPSSDQPSKGFHSRMAKEYRALATSLPETILVRAYEDRSDLLRCLIIGPENTPYEDAPFVIDWFLDSTFPHTPPQAHFLSWTNGNGRVNPNLYEEGKVCLSILGTWAGDQNESWNPSRSSLLQAFVSIQGLVLVKEPWFCEPAFEKLRGTEEGMVNSRLYNEKAYFLSRGFVRRALETPVGGLETEIEWLYYKRGKLEKVIKDATALIERSERAGPGNADDGEYADRAVRRLTAGAALPLKRTLGRLQMLLDAYHEKEASGVPDSSGR</sequence>
<keyword evidence="1" id="KW-0808">Transferase</keyword>
<reference evidence="6" key="1">
    <citation type="journal article" date="2014" name="Proc. Natl. Acad. Sci. U.S.A.">
        <title>Extensive sampling of basidiomycete genomes demonstrates inadequacy of the white-rot/brown-rot paradigm for wood decay fungi.</title>
        <authorList>
            <person name="Riley R."/>
            <person name="Salamov A.A."/>
            <person name="Brown D.W."/>
            <person name="Nagy L.G."/>
            <person name="Floudas D."/>
            <person name="Held B.W."/>
            <person name="Levasseur A."/>
            <person name="Lombard V."/>
            <person name="Morin E."/>
            <person name="Otillar R."/>
            <person name="Lindquist E.A."/>
            <person name="Sun H."/>
            <person name="LaButti K.M."/>
            <person name="Schmutz J."/>
            <person name="Jabbour D."/>
            <person name="Luo H."/>
            <person name="Baker S.E."/>
            <person name="Pisabarro A.G."/>
            <person name="Walton J.D."/>
            <person name="Blanchette R.A."/>
            <person name="Henrissat B."/>
            <person name="Martin F."/>
            <person name="Cullen D."/>
            <person name="Hibbett D.S."/>
            <person name="Grigoriev I.V."/>
        </authorList>
    </citation>
    <scope>NUCLEOTIDE SEQUENCE [LARGE SCALE GENOMIC DNA]</scope>
    <source>
        <strain evidence="6">FD-172 SS1</strain>
    </source>
</reference>
<keyword evidence="2" id="KW-0833">Ubl conjugation pathway</keyword>
<keyword evidence="6" id="KW-1185">Reference proteome</keyword>
<dbReference type="FunFam" id="3.10.110.10:FF:000094">
    <property type="entry name" value="Probable ubiquitin-conjugating enzyme E2 23"/>
    <property type="match status" value="1"/>
</dbReference>
<dbReference type="Pfam" id="PF00179">
    <property type="entry name" value="UQ_con"/>
    <property type="match status" value="1"/>
</dbReference>
<feature type="compositionally biased region" description="Low complexity" evidence="3">
    <location>
        <begin position="634"/>
        <end position="653"/>
    </location>
</feature>
<feature type="domain" description="UBC core" evidence="4">
    <location>
        <begin position="697"/>
        <end position="864"/>
    </location>
</feature>
<dbReference type="SUPFAM" id="SSF54495">
    <property type="entry name" value="UBC-like"/>
    <property type="match status" value="1"/>
</dbReference>
<protein>
    <recommendedName>
        <fullName evidence="4">UBC core domain-containing protein</fullName>
    </recommendedName>
</protein>
<dbReference type="InterPro" id="IPR016135">
    <property type="entry name" value="UBQ-conjugating_enzyme/RWD"/>
</dbReference>
<proteinExistence type="predicted"/>
<feature type="region of interest" description="Disordered" evidence="3">
    <location>
        <begin position="579"/>
        <end position="608"/>
    </location>
</feature>
<name>A0A067M8F6_BOTB1</name>
<dbReference type="HOGENOM" id="CLU_005619_0_0_1"/>
<evidence type="ECO:0000313" key="5">
    <source>
        <dbReference type="EMBL" id="KDQ12073.1"/>
    </source>
</evidence>
<evidence type="ECO:0000256" key="3">
    <source>
        <dbReference type="SAM" id="MobiDB-lite"/>
    </source>
</evidence>
<dbReference type="PROSITE" id="PS50127">
    <property type="entry name" value="UBC_2"/>
    <property type="match status" value="1"/>
</dbReference>
<gene>
    <name evidence="5" type="ORF">BOTBODRAFT_34926</name>
</gene>
<dbReference type="SMART" id="SM00212">
    <property type="entry name" value="UBCc"/>
    <property type="match status" value="1"/>
</dbReference>
<dbReference type="Proteomes" id="UP000027195">
    <property type="component" value="Unassembled WGS sequence"/>
</dbReference>
<dbReference type="GO" id="GO:0061631">
    <property type="term" value="F:ubiquitin conjugating enzyme activity"/>
    <property type="evidence" value="ECO:0007669"/>
    <property type="project" value="TreeGrafter"/>
</dbReference>
<evidence type="ECO:0000256" key="2">
    <source>
        <dbReference type="ARBA" id="ARBA00022786"/>
    </source>
</evidence>
<organism evidence="5 6">
    <name type="scientific">Botryobasidium botryosum (strain FD-172 SS1)</name>
    <dbReference type="NCBI Taxonomy" id="930990"/>
    <lineage>
        <taxon>Eukaryota</taxon>
        <taxon>Fungi</taxon>
        <taxon>Dikarya</taxon>
        <taxon>Basidiomycota</taxon>
        <taxon>Agaricomycotina</taxon>
        <taxon>Agaricomycetes</taxon>
        <taxon>Cantharellales</taxon>
        <taxon>Botryobasidiaceae</taxon>
        <taxon>Botryobasidium</taxon>
    </lineage>
</organism>
<dbReference type="CDD" id="cd23837">
    <property type="entry name" value="UBCc_UBE2O"/>
    <property type="match status" value="1"/>
</dbReference>
<evidence type="ECO:0000256" key="1">
    <source>
        <dbReference type="ARBA" id="ARBA00022679"/>
    </source>
</evidence>
<dbReference type="STRING" id="930990.A0A067M8F6"/>
<dbReference type="EMBL" id="KL198053">
    <property type="protein sequence ID" value="KDQ12073.1"/>
    <property type="molecule type" value="Genomic_DNA"/>
</dbReference>